<dbReference type="AlphaFoldDB" id="A0A0N8GML7"/>
<name>A0A0N8GML7_9CHLR</name>
<dbReference type="Pfam" id="PF00483">
    <property type="entry name" value="NTP_transferase"/>
    <property type="match status" value="1"/>
</dbReference>
<dbReference type="RefSeq" id="WP_062417089.1">
    <property type="nucleotide sequence ID" value="NZ_DF967974.1"/>
</dbReference>
<gene>
    <name evidence="2" type="ORF">ADN01_17610</name>
</gene>
<evidence type="ECO:0000313" key="3">
    <source>
        <dbReference type="Proteomes" id="UP000050501"/>
    </source>
</evidence>
<dbReference type="Gene3D" id="3.90.550.10">
    <property type="entry name" value="Spore Coat Polysaccharide Biosynthesis Protein SpsA, Chain A"/>
    <property type="match status" value="1"/>
</dbReference>
<dbReference type="SUPFAM" id="SSF53448">
    <property type="entry name" value="Nucleotide-diphospho-sugar transferases"/>
    <property type="match status" value="1"/>
</dbReference>
<dbReference type="Gene3D" id="2.160.10.10">
    <property type="entry name" value="Hexapeptide repeat proteins"/>
    <property type="match status" value="1"/>
</dbReference>
<keyword evidence="3" id="KW-1185">Reference proteome</keyword>
<accession>A0A0N8GML7</accession>
<dbReference type="InterPro" id="IPR005835">
    <property type="entry name" value="NTP_transferase_dom"/>
</dbReference>
<dbReference type="PANTHER" id="PTHR42883">
    <property type="entry name" value="GLUCOSE-1-PHOSPHATE THYMIDYLTRANSFERASE"/>
    <property type="match status" value="1"/>
</dbReference>
<dbReference type="STRING" id="229921.ADN01_17610"/>
<dbReference type="Proteomes" id="UP000050501">
    <property type="component" value="Unassembled WGS sequence"/>
</dbReference>
<protein>
    <recommendedName>
        <fullName evidence="1">Nucleotidyl transferase domain-containing protein</fullName>
    </recommendedName>
</protein>
<feature type="domain" description="Nucleotidyl transferase" evidence="1">
    <location>
        <begin position="12"/>
        <end position="239"/>
    </location>
</feature>
<dbReference type="EMBL" id="LGCM01000065">
    <property type="protein sequence ID" value="KPL75650.1"/>
    <property type="molecule type" value="Genomic_DNA"/>
</dbReference>
<reference evidence="2 3" key="1">
    <citation type="submission" date="2015-07" db="EMBL/GenBank/DDBJ databases">
        <title>Genome sequence of Levilinea saccharolytica DSM 16555.</title>
        <authorList>
            <person name="Hemp J."/>
            <person name="Ward L.M."/>
            <person name="Pace L.A."/>
            <person name="Fischer W.W."/>
        </authorList>
    </citation>
    <scope>NUCLEOTIDE SEQUENCE [LARGE SCALE GENOMIC DNA]</scope>
    <source>
        <strain evidence="2 3">KIBI-1</strain>
    </source>
</reference>
<comment type="caution">
    <text evidence="2">The sequence shown here is derived from an EMBL/GenBank/DDBJ whole genome shotgun (WGS) entry which is preliminary data.</text>
</comment>
<dbReference type="CDD" id="cd04181">
    <property type="entry name" value="NTP_transferase"/>
    <property type="match status" value="1"/>
</dbReference>
<sequence>MSQTLKIAIPMAGLGTRMRPHTWNKPKPLIALAGKTVLDYVLEQFNTLPDPQNVEYIFIVGQQGDQIRAYMDERHPDKKVHYVLQAEMRGQSDAIYLAREHLQGPMLMAFSDTLVEADLSFVGSETADGVALVKPVPDPRRFGVALVNEQGWITHMEEKPKDMHNNLVLVGFYYFRDSQALISAIEAQMQRGITLKNEYFLTDALNILLERGARLRPYAIDTWLDAGTVDALLETNRYLMEHGHNTPLTEAARPGVAIIPPVFIHPSATIESSVIGPYASVDCDCHISDSVVRNSIIGEGSHIKQMILQESLVGHNVQLEGQAIRLNLGDNSSTR</sequence>
<proteinExistence type="predicted"/>
<organism evidence="2 3">
    <name type="scientific">Levilinea saccharolytica</name>
    <dbReference type="NCBI Taxonomy" id="229921"/>
    <lineage>
        <taxon>Bacteria</taxon>
        <taxon>Bacillati</taxon>
        <taxon>Chloroflexota</taxon>
        <taxon>Anaerolineae</taxon>
        <taxon>Anaerolineales</taxon>
        <taxon>Anaerolineaceae</taxon>
        <taxon>Levilinea</taxon>
    </lineage>
</organism>
<evidence type="ECO:0000313" key="2">
    <source>
        <dbReference type="EMBL" id="KPL75650.1"/>
    </source>
</evidence>
<dbReference type="InterPro" id="IPR029044">
    <property type="entry name" value="Nucleotide-diphossugar_trans"/>
</dbReference>
<evidence type="ECO:0000259" key="1">
    <source>
        <dbReference type="Pfam" id="PF00483"/>
    </source>
</evidence>
<dbReference type="PATRIC" id="fig|229921.5.peg.149"/>
<dbReference type="PANTHER" id="PTHR42883:SF2">
    <property type="entry name" value="THYMIDYLYLTRANSFERASE"/>
    <property type="match status" value="1"/>
</dbReference>